<evidence type="ECO:0000313" key="1">
    <source>
        <dbReference type="EMBL" id="DAE92162.1"/>
    </source>
</evidence>
<dbReference type="EMBL" id="BK057794">
    <property type="protein sequence ID" value="DAE92162.1"/>
    <property type="molecule type" value="Genomic_DNA"/>
</dbReference>
<accession>A0A8S5RS41</accession>
<name>A0A8S5RS41_9CAUD</name>
<sequence>MSNEQIAEEMYSIVTKFQQETGIADEVVDQIVTTSFRKMEMTNQDPEYILLLLPDELKHYYFRIAVNLAGYENFKEEHHV</sequence>
<protein>
    <submittedName>
        <fullName evidence="1">Uncharacterized protein</fullName>
    </submittedName>
</protein>
<reference evidence="1" key="1">
    <citation type="journal article" date="2021" name="Proc. Natl. Acad. Sci. U.S.A.">
        <title>A Catalog of Tens of Thousands of Viruses from Human Metagenomes Reveals Hidden Associations with Chronic Diseases.</title>
        <authorList>
            <person name="Tisza M.J."/>
            <person name="Buck C.B."/>
        </authorList>
    </citation>
    <scope>NUCLEOTIDE SEQUENCE</scope>
    <source>
        <strain evidence="1">Ct5xZ3</strain>
    </source>
</reference>
<proteinExistence type="predicted"/>
<organism evidence="1">
    <name type="scientific">Myoviridae sp. ct5xZ3</name>
    <dbReference type="NCBI Taxonomy" id="2827601"/>
    <lineage>
        <taxon>Viruses</taxon>
        <taxon>Duplodnaviria</taxon>
        <taxon>Heunggongvirae</taxon>
        <taxon>Uroviricota</taxon>
        <taxon>Caudoviricetes</taxon>
    </lineage>
</organism>